<feature type="compositionally biased region" description="Basic and acidic residues" evidence="1">
    <location>
        <begin position="46"/>
        <end position="61"/>
    </location>
</feature>
<reference evidence="2 3" key="2">
    <citation type="submission" date="2018-11" db="EMBL/GenBank/DDBJ databases">
        <authorList>
            <consortium name="Pathogen Informatics"/>
        </authorList>
    </citation>
    <scope>NUCLEOTIDE SEQUENCE [LARGE SCALE GENOMIC DNA]</scope>
</reference>
<dbReference type="AlphaFoldDB" id="A0A0M3JRZ9"/>
<evidence type="ECO:0000313" key="4">
    <source>
        <dbReference type="WBParaSite" id="ASIM_0001071601-mRNA-1"/>
    </source>
</evidence>
<feature type="region of interest" description="Disordered" evidence="1">
    <location>
        <begin position="38"/>
        <end position="61"/>
    </location>
</feature>
<evidence type="ECO:0000256" key="1">
    <source>
        <dbReference type="SAM" id="MobiDB-lite"/>
    </source>
</evidence>
<dbReference type="EMBL" id="UYRR01030992">
    <property type="protein sequence ID" value="VDK42684.1"/>
    <property type="molecule type" value="Genomic_DNA"/>
</dbReference>
<proteinExistence type="predicted"/>
<keyword evidence="3" id="KW-1185">Reference proteome</keyword>
<evidence type="ECO:0000313" key="3">
    <source>
        <dbReference type="Proteomes" id="UP000267096"/>
    </source>
</evidence>
<gene>
    <name evidence="2" type="ORF">ASIM_LOCUS10274</name>
</gene>
<accession>A0A0M3JRZ9</accession>
<evidence type="ECO:0000313" key="2">
    <source>
        <dbReference type="EMBL" id="VDK42684.1"/>
    </source>
</evidence>
<sequence>MVDARPFDVETTLTDITTFDDTEDLVEISSLAPLELSSLGSSIKDGSSDKRKSKSDGIKSSDERIDRRIIRKILSTFIVQASHRIEVTLHTSATFWSG</sequence>
<organism evidence="4">
    <name type="scientific">Anisakis simplex</name>
    <name type="common">Herring worm</name>
    <dbReference type="NCBI Taxonomy" id="6269"/>
    <lineage>
        <taxon>Eukaryota</taxon>
        <taxon>Metazoa</taxon>
        <taxon>Ecdysozoa</taxon>
        <taxon>Nematoda</taxon>
        <taxon>Chromadorea</taxon>
        <taxon>Rhabditida</taxon>
        <taxon>Spirurina</taxon>
        <taxon>Ascaridomorpha</taxon>
        <taxon>Ascaridoidea</taxon>
        <taxon>Anisakidae</taxon>
        <taxon>Anisakis</taxon>
        <taxon>Anisakis simplex complex</taxon>
    </lineage>
</organism>
<name>A0A0M3JRZ9_ANISI</name>
<reference evidence="4" key="1">
    <citation type="submission" date="2017-02" db="UniProtKB">
        <authorList>
            <consortium name="WormBaseParasite"/>
        </authorList>
    </citation>
    <scope>IDENTIFICATION</scope>
</reference>
<dbReference type="WBParaSite" id="ASIM_0001071601-mRNA-1">
    <property type="protein sequence ID" value="ASIM_0001071601-mRNA-1"/>
    <property type="gene ID" value="ASIM_0001071601"/>
</dbReference>
<protein>
    <submittedName>
        <fullName evidence="2 4">Uncharacterized protein</fullName>
    </submittedName>
</protein>
<dbReference type="Proteomes" id="UP000267096">
    <property type="component" value="Unassembled WGS sequence"/>
</dbReference>